<evidence type="ECO:0000256" key="2">
    <source>
        <dbReference type="PROSITE-ProRule" id="PRU00169"/>
    </source>
</evidence>
<name>A0ABU8LRK9_9MICO</name>
<evidence type="ECO:0000313" key="4">
    <source>
        <dbReference type="EMBL" id="MEJ1154494.1"/>
    </source>
</evidence>
<gene>
    <name evidence="4" type="ORF">WDU96_02635</name>
</gene>
<dbReference type="SUPFAM" id="SSF52172">
    <property type="entry name" value="CheY-like"/>
    <property type="match status" value="1"/>
</dbReference>
<keyword evidence="1 2" id="KW-0597">Phosphoprotein</keyword>
<evidence type="ECO:0000313" key="5">
    <source>
        <dbReference type="Proteomes" id="UP001368654"/>
    </source>
</evidence>
<organism evidence="4 5">
    <name type="scientific">Microbacterium marmarense</name>
    <dbReference type="NCBI Taxonomy" id="3122051"/>
    <lineage>
        <taxon>Bacteria</taxon>
        <taxon>Bacillati</taxon>
        <taxon>Actinomycetota</taxon>
        <taxon>Actinomycetes</taxon>
        <taxon>Micrococcales</taxon>
        <taxon>Microbacteriaceae</taxon>
        <taxon>Microbacterium</taxon>
    </lineage>
</organism>
<evidence type="ECO:0000259" key="3">
    <source>
        <dbReference type="PROSITE" id="PS50110"/>
    </source>
</evidence>
<comment type="caution">
    <text evidence="4">The sequence shown here is derived from an EMBL/GenBank/DDBJ whole genome shotgun (WGS) entry which is preliminary data.</text>
</comment>
<dbReference type="Gene3D" id="3.40.50.2300">
    <property type="match status" value="1"/>
</dbReference>
<proteinExistence type="predicted"/>
<keyword evidence="5" id="KW-1185">Reference proteome</keyword>
<reference evidence="4 5" key="1">
    <citation type="submission" date="2024-02" db="EMBL/GenBank/DDBJ databases">
        <authorList>
            <person name="Saticioglu I.B."/>
        </authorList>
    </citation>
    <scope>NUCLEOTIDE SEQUENCE [LARGE SCALE GENOMIC DNA]</scope>
    <source>
        <strain evidence="4 5">Mu-86</strain>
    </source>
</reference>
<protein>
    <submittedName>
        <fullName evidence="4">Response regulator</fullName>
    </submittedName>
</protein>
<feature type="domain" description="Response regulatory" evidence="3">
    <location>
        <begin position="4"/>
        <end position="117"/>
    </location>
</feature>
<dbReference type="InterPro" id="IPR001789">
    <property type="entry name" value="Sig_transdc_resp-reg_receiver"/>
</dbReference>
<dbReference type="PANTHER" id="PTHR44591">
    <property type="entry name" value="STRESS RESPONSE REGULATOR PROTEIN 1"/>
    <property type="match status" value="1"/>
</dbReference>
<dbReference type="EMBL" id="JBBDGL010000001">
    <property type="protein sequence ID" value="MEJ1154494.1"/>
    <property type="molecule type" value="Genomic_DNA"/>
</dbReference>
<dbReference type="SMART" id="SM00448">
    <property type="entry name" value="REC"/>
    <property type="match status" value="1"/>
</dbReference>
<dbReference type="InterPro" id="IPR011006">
    <property type="entry name" value="CheY-like_superfamily"/>
</dbReference>
<dbReference type="Proteomes" id="UP001368654">
    <property type="component" value="Unassembled WGS sequence"/>
</dbReference>
<dbReference type="CDD" id="cd00156">
    <property type="entry name" value="REC"/>
    <property type="match status" value="1"/>
</dbReference>
<accession>A0ABU8LRK9</accession>
<dbReference type="Pfam" id="PF00072">
    <property type="entry name" value="Response_reg"/>
    <property type="match status" value="1"/>
</dbReference>
<dbReference type="PANTHER" id="PTHR44591:SF3">
    <property type="entry name" value="RESPONSE REGULATORY DOMAIN-CONTAINING PROTEIN"/>
    <property type="match status" value="1"/>
</dbReference>
<sequence>MITNALVVDDDPVSRAVLSHLLSRHGYDVHEADAPESARAHVAETEFEVVFSDFHMPGESGLDLFRSLHQLGDRAKFVLVSGVVELPSANLAELGVDAVLPKPVMTRAVAECLDRLGLPLVER</sequence>
<dbReference type="PROSITE" id="PS50110">
    <property type="entry name" value="RESPONSE_REGULATORY"/>
    <property type="match status" value="1"/>
</dbReference>
<evidence type="ECO:0000256" key="1">
    <source>
        <dbReference type="ARBA" id="ARBA00022553"/>
    </source>
</evidence>
<feature type="modified residue" description="4-aspartylphosphate" evidence="2">
    <location>
        <position position="53"/>
    </location>
</feature>
<dbReference type="InterPro" id="IPR050595">
    <property type="entry name" value="Bact_response_regulator"/>
</dbReference>
<dbReference type="RefSeq" id="WP_337336930.1">
    <property type="nucleotide sequence ID" value="NZ_JBBDGL010000001.1"/>
</dbReference>